<proteinExistence type="inferred from homology"/>
<gene>
    <name evidence="3" type="ORF">NKR19_g9632</name>
</gene>
<reference evidence="3" key="1">
    <citation type="submission" date="2022-07" db="EMBL/GenBank/DDBJ databases">
        <title>Fungi with potential for degradation of polypropylene.</title>
        <authorList>
            <person name="Gostincar C."/>
        </authorList>
    </citation>
    <scope>NUCLEOTIDE SEQUENCE</scope>
    <source>
        <strain evidence="3">EXF-13287</strain>
    </source>
</reference>
<dbReference type="PRINTS" id="PR00081">
    <property type="entry name" value="GDHRDH"/>
</dbReference>
<accession>A0AA38RAY2</accession>
<keyword evidence="4" id="KW-1185">Reference proteome</keyword>
<dbReference type="PANTHER" id="PTHR24321:SF8">
    <property type="entry name" value="ESTRADIOL 17-BETA-DEHYDROGENASE 8-RELATED"/>
    <property type="match status" value="1"/>
</dbReference>
<dbReference type="AlphaFoldDB" id="A0AA38RAY2"/>
<dbReference type="Gene3D" id="3.40.50.720">
    <property type="entry name" value="NAD(P)-binding Rossmann-like Domain"/>
    <property type="match status" value="1"/>
</dbReference>
<protein>
    <submittedName>
        <fullName evidence="3">NAD(P)-binding protein</fullName>
    </submittedName>
</protein>
<dbReference type="EMBL" id="JANBVN010000244">
    <property type="protein sequence ID" value="KAJ9131143.1"/>
    <property type="molecule type" value="Genomic_DNA"/>
</dbReference>
<dbReference type="SUPFAM" id="SSF51735">
    <property type="entry name" value="NAD(P)-binding Rossmann-fold domains"/>
    <property type="match status" value="1"/>
</dbReference>
<organism evidence="3 4">
    <name type="scientific">Coniochaeta hoffmannii</name>
    <dbReference type="NCBI Taxonomy" id="91930"/>
    <lineage>
        <taxon>Eukaryota</taxon>
        <taxon>Fungi</taxon>
        <taxon>Dikarya</taxon>
        <taxon>Ascomycota</taxon>
        <taxon>Pezizomycotina</taxon>
        <taxon>Sordariomycetes</taxon>
        <taxon>Sordariomycetidae</taxon>
        <taxon>Coniochaetales</taxon>
        <taxon>Coniochaetaceae</taxon>
        <taxon>Coniochaeta</taxon>
    </lineage>
</organism>
<dbReference type="GO" id="GO:0016491">
    <property type="term" value="F:oxidoreductase activity"/>
    <property type="evidence" value="ECO:0007669"/>
    <property type="project" value="UniProtKB-KW"/>
</dbReference>
<dbReference type="Proteomes" id="UP001174691">
    <property type="component" value="Unassembled WGS sequence"/>
</dbReference>
<evidence type="ECO:0000256" key="1">
    <source>
        <dbReference type="ARBA" id="ARBA00006484"/>
    </source>
</evidence>
<evidence type="ECO:0000313" key="4">
    <source>
        <dbReference type="Proteomes" id="UP001174691"/>
    </source>
</evidence>
<dbReference type="Pfam" id="PF13561">
    <property type="entry name" value="adh_short_C2"/>
    <property type="match status" value="1"/>
</dbReference>
<evidence type="ECO:0000313" key="3">
    <source>
        <dbReference type="EMBL" id="KAJ9131143.1"/>
    </source>
</evidence>
<keyword evidence="2" id="KW-0560">Oxidoreductase</keyword>
<dbReference type="InterPro" id="IPR036291">
    <property type="entry name" value="NAD(P)-bd_dom_sf"/>
</dbReference>
<dbReference type="CDD" id="cd05233">
    <property type="entry name" value="SDR_c"/>
    <property type="match status" value="1"/>
</dbReference>
<sequence length="171" mass="17909">MDGFVTVEGVTDSVWERVVGTNLTVPVRMMRESVQFMRDGRGEREGVIVNVASTAGVSGAVAGVAYTASKHGLIGATKNVAWRFRNEGIRCNAVLPGAVDSSIGKAIAGAGLDEVGFEQVRPVHELQAKPTEGGTPITAMEVAKTIAFLASDQARTLNGVCLPVDKAWGVV</sequence>
<name>A0AA38RAY2_9PEZI</name>
<comment type="caution">
    <text evidence="3">The sequence shown here is derived from an EMBL/GenBank/DDBJ whole genome shotgun (WGS) entry which is preliminary data.</text>
</comment>
<evidence type="ECO:0000256" key="2">
    <source>
        <dbReference type="ARBA" id="ARBA00023002"/>
    </source>
</evidence>
<comment type="similarity">
    <text evidence="1">Belongs to the short-chain dehydrogenases/reductases (SDR) family.</text>
</comment>
<dbReference type="PANTHER" id="PTHR24321">
    <property type="entry name" value="DEHYDROGENASES, SHORT CHAIN"/>
    <property type="match status" value="1"/>
</dbReference>
<dbReference type="InterPro" id="IPR002347">
    <property type="entry name" value="SDR_fam"/>
</dbReference>